<dbReference type="CDD" id="cd04137">
    <property type="entry name" value="RheB"/>
    <property type="match status" value="1"/>
</dbReference>
<evidence type="ECO:0000313" key="14">
    <source>
        <dbReference type="Proteomes" id="UP001151582"/>
    </source>
</evidence>
<comment type="catalytic activity">
    <reaction evidence="12">
        <text>GTP + H2O = GDP + phosphate + H(+)</text>
        <dbReference type="Rhea" id="RHEA:19669"/>
        <dbReference type="ChEBI" id="CHEBI:15377"/>
        <dbReference type="ChEBI" id="CHEBI:15378"/>
        <dbReference type="ChEBI" id="CHEBI:37565"/>
        <dbReference type="ChEBI" id="CHEBI:43474"/>
        <dbReference type="ChEBI" id="CHEBI:58189"/>
    </reaction>
    <physiologicalReaction direction="left-to-right" evidence="12">
        <dbReference type="Rhea" id="RHEA:19670"/>
    </physiologicalReaction>
</comment>
<comment type="similarity">
    <text evidence="10">Belongs to the small GTPase superfamily. Rheb family.</text>
</comment>
<dbReference type="GO" id="GO:0012505">
    <property type="term" value="C:endomembrane system"/>
    <property type="evidence" value="ECO:0007669"/>
    <property type="project" value="UniProtKB-SubCell"/>
</dbReference>
<dbReference type="AlphaFoldDB" id="A0A9W8B875"/>
<dbReference type="GO" id="GO:0005525">
    <property type="term" value="F:GTP binding"/>
    <property type="evidence" value="ECO:0007669"/>
    <property type="project" value="UniProtKB-KW"/>
</dbReference>
<reference evidence="13" key="1">
    <citation type="submission" date="2022-07" db="EMBL/GenBank/DDBJ databases">
        <title>Phylogenomic reconstructions and comparative analyses of Kickxellomycotina fungi.</title>
        <authorList>
            <person name="Reynolds N.K."/>
            <person name="Stajich J.E."/>
            <person name="Barry K."/>
            <person name="Grigoriev I.V."/>
            <person name="Crous P."/>
            <person name="Smith M.E."/>
        </authorList>
    </citation>
    <scope>NUCLEOTIDE SEQUENCE</scope>
    <source>
        <strain evidence="13">RSA 567</strain>
    </source>
</reference>
<evidence type="ECO:0000256" key="11">
    <source>
        <dbReference type="ARBA" id="ARBA00046278"/>
    </source>
</evidence>
<evidence type="ECO:0000313" key="13">
    <source>
        <dbReference type="EMBL" id="KAJ1978772.1"/>
    </source>
</evidence>
<dbReference type="GO" id="GO:0003924">
    <property type="term" value="F:GTPase activity"/>
    <property type="evidence" value="ECO:0007669"/>
    <property type="project" value="InterPro"/>
</dbReference>
<evidence type="ECO:0000256" key="4">
    <source>
        <dbReference type="ARBA" id="ARBA00022801"/>
    </source>
</evidence>
<evidence type="ECO:0000256" key="10">
    <source>
        <dbReference type="ARBA" id="ARBA00037969"/>
    </source>
</evidence>
<dbReference type="NCBIfam" id="TIGR00231">
    <property type="entry name" value="small_GTP"/>
    <property type="match status" value="1"/>
</dbReference>
<comment type="caution">
    <text evidence="13">The sequence shown here is derived from an EMBL/GenBank/DDBJ whole genome shotgun (WGS) entry which is preliminary data.</text>
</comment>
<proteinExistence type="inferred from homology"/>
<protein>
    <submittedName>
        <fullName evidence="13">GTP-binding protein</fullName>
    </submittedName>
</protein>
<dbReference type="SMART" id="SM00174">
    <property type="entry name" value="RHO"/>
    <property type="match status" value="1"/>
</dbReference>
<dbReference type="PROSITE" id="PS51421">
    <property type="entry name" value="RAS"/>
    <property type="match status" value="1"/>
</dbReference>
<evidence type="ECO:0000256" key="7">
    <source>
        <dbReference type="ARBA" id="ARBA00023136"/>
    </source>
</evidence>
<dbReference type="InterPro" id="IPR027417">
    <property type="entry name" value="P-loop_NTPase"/>
</dbReference>
<sequence>MASSTSSQKLRKIVVMGSKSVGKSTLTLQFVENFFAESYYPTIENTYRKTIKYKGQEYDCEILDTAGQDEYTILNARYAVGVHGYVLVYSIASRASFEMTKVVHDKVLAFFGTNWVPVVLVGNKTDLHNQREVTFDEAKELAQSWNCHVIESSAKNNENIAKIFDMMIMQIEKSSDSSSGGGSGCIIL</sequence>
<keyword evidence="3" id="KW-0547">Nucleotide-binding</keyword>
<dbReference type="GO" id="GO:0016020">
    <property type="term" value="C:membrane"/>
    <property type="evidence" value="ECO:0007669"/>
    <property type="project" value="InterPro"/>
</dbReference>
<evidence type="ECO:0000256" key="5">
    <source>
        <dbReference type="ARBA" id="ARBA00022842"/>
    </source>
</evidence>
<dbReference type="SMART" id="SM00175">
    <property type="entry name" value="RAB"/>
    <property type="match status" value="1"/>
</dbReference>
<dbReference type="FunFam" id="3.40.50.300:FF:000273">
    <property type="entry name" value="GTP-binding protein Rheb homolog"/>
    <property type="match status" value="1"/>
</dbReference>
<dbReference type="GO" id="GO:0007165">
    <property type="term" value="P:signal transduction"/>
    <property type="evidence" value="ECO:0007669"/>
    <property type="project" value="InterPro"/>
</dbReference>
<evidence type="ECO:0000256" key="8">
    <source>
        <dbReference type="ARBA" id="ARBA00023288"/>
    </source>
</evidence>
<evidence type="ECO:0000256" key="9">
    <source>
        <dbReference type="ARBA" id="ARBA00023289"/>
    </source>
</evidence>
<name>A0A9W8B875_9FUNG</name>
<dbReference type="Gene3D" id="3.40.50.300">
    <property type="entry name" value="P-loop containing nucleotide triphosphate hydrolases"/>
    <property type="match status" value="1"/>
</dbReference>
<keyword evidence="1" id="KW-0488">Methylation</keyword>
<dbReference type="PROSITE" id="PS51420">
    <property type="entry name" value="RHO"/>
    <property type="match status" value="1"/>
</dbReference>
<keyword evidence="14" id="KW-1185">Reference proteome</keyword>
<keyword evidence="8" id="KW-0449">Lipoprotein</keyword>
<keyword evidence="9" id="KW-0636">Prenylation</keyword>
<dbReference type="EMBL" id="JANBQB010000257">
    <property type="protein sequence ID" value="KAJ1978772.1"/>
    <property type="molecule type" value="Genomic_DNA"/>
</dbReference>
<dbReference type="PROSITE" id="PS51419">
    <property type="entry name" value="RAB"/>
    <property type="match status" value="1"/>
</dbReference>
<dbReference type="InterPro" id="IPR005225">
    <property type="entry name" value="Small_GTP-bd"/>
</dbReference>
<dbReference type="SUPFAM" id="SSF52540">
    <property type="entry name" value="P-loop containing nucleoside triphosphate hydrolases"/>
    <property type="match status" value="1"/>
</dbReference>
<dbReference type="Pfam" id="PF00071">
    <property type="entry name" value="Ras"/>
    <property type="match status" value="1"/>
</dbReference>
<keyword evidence="5" id="KW-0460">Magnesium</keyword>
<gene>
    <name evidence="13" type="primary">RHB1</name>
    <name evidence="13" type="ORF">H4R34_003083</name>
</gene>
<dbReference type="OrthoDB" id="5976022at2759"/>
<comment type="subcellular location">
    <subcellularLocation>
        <location evidence="11">Endomembrane system</location>
        <topology evidence="11">Lipid-anchor</topology>
        <orientation evidence="11">Cytoplasmic side</orientation>
    </subcellularLocation>
</comment>
<evidence type="ECO:0000256" key="1">
    <source>
        <dbReference type="ARBA" id="ARBA00022481"/>
    </source>
</evidence>
<evidence type="ECO:0000256" key="6">
    <source>
        <dbReference type="ARBA" id="ARBA00023134"/>
    </source>
</evidence>
<accession>A0A9W8B875</accession>
<dbReference type="PRINTS" id="PR00449">
    <property type="entry name" value="RASTRNSFRMNG"/>
</dbReference>
<dbReference type="InterPro" id="IPR020849">
    <property type="entry name" value="Small_GTPase_Ras-type"/>
</dbReference>
<keyword evidence="2" id="KW-0479">Metal-binding</keyword>
<dbReference type="PANTHER" id="PTHR24070">
    <property type="entry name" value="RAS, DI-RAS, AND RHEB FAMILY MEMBERS OF SMALL GTPASE SUPERFAMILY"/>
    <property type="match status" value="1"/>
</dbReference>
<keyword evidence="4" id="KW-0378">Hydrolase</keyword>
<evidence type="ECO:0000256" key="12">
    <source>
        <dbReference type="ARBA" id="ARBA00049117"/>
    </source>
</evidence>
<dbReference type="SMART" id="SM00173">
    <property type="entry name" value="RAS"/>
    <property type="match status" value="1"/>
</dbReference>
<evidence type="ECO:0000256" key="3">
    <source>
        <dbReference type="ARBA" id="ARBA00022741"/>
    </source>
</evidence>
<keyword evidence="6" id="KW-0342">GTP-binding</keyword>
<keyword evidence="7" id="KW-0472">Membrane</keyword>
<organism evidence="13 14">
    <name type="scientific">Dimargaris verticillata</name>
    <dbReference type="NCBI Taxonomy" id="2761393"/>
    <lineage>
        <taxon>Eukaryota</taxon>
        <taxon>Fungi</taxon>
        <taxon>Fungi incertae sedis</taxon>
        <taxon>Zoopagomycota</taxon>
        <taxon>Kickxellomycotina</taxon>
        <taxon>Dimargaritomycetes</taxon>
        <taxon>Dimargaritales</taxon>
        <taxon>Dimargaritaceae</taxon>
        <taxon>Dimargaris</taxon>
    </lineage>
</organism>
<evidence type="ECO:0000256" key="2">
    <source>
        <dbReference type="ARBA" id="ARBA00022723"/>
    </source>
</evidence>
<dbReference type="InterPro" id="IPR001806">
    <property type="entry name" value="Small_GTPase"/>
</dbReference>
<dbReference type="GO" id="GO:0046872">
    <property type="term" value="F:metal ion binding"/>
    <property type="evidence" value="ECO:0007669"/>
    <property type="project" value="UniProtKB-KW"/>
</dbReference>
<dbReference type="Proteomes" id="UP001151582">
    <property type="component" value="Unassembled WGS sequence"/>
</dbReference>